<dbReference type="Proteomes" id="UP000308600">
    <property type="component" value="Unassembled WGS sequence"/>
</dbReference>
<dbReference type="EMBL" id="ML208846">
    <property type="protein sequence ID" value="TFK60013.1"/>
    <property type="molecule type" value="Genomic_DNA"/>
</dbReference>
<proteinExistence type="predicted"/>
<evidence type="ECO:0000313" key="1">
    <source>
        <dbReference type="EMBL" id="TFK60013.1"/>
    </source>
</evidence>
<accession>A0ACD3A2X5</accession>
<keyword evidence="2" id="KW-1185">Reference proteome</keyword>
<sequence>MLLILLAFLAQAWAIPTSAGPRTIPTSAHIILWGIEPRDDGSGTAQRTMYQVVRSCFLTIAACVYRSIHQNIPDPKAGWWKRQIIRVKITFWALIAPELMVWWALRQWTGAKVVMDDVNKVKPELKWTHTHGHFAQMGGFGRLDNERILYPSTLISLLEKDQIDVNELKRISEKRINDCSKGDILSKGIIALQTLWFAFECFARLHQNLPLLDLEVVTLAFAALNTLTYAFWWHKPLDVLCPIYLHIRPEPTTTPEISSASISGSSLIVSQPVINPNESESEPFLGENSIGINRQKSAEAGWVETATGTLRAGWSAMGKAIDAGLQCVKKDIQSKGWWNALILDPILALTAPLRELFRDETVHIEATHVSTFYAKKVSDEGYRLVGVLIGIIGIVFGAIHFLSWHSCFPTHTQLILWKISSIVLVAEPLCMALLGFFVNLDERAASGSWQKSLWQGIWFFFGSWSIFFSLAYIPGRVCILVLAFLTLHRVPLAAVQSVSWTAYIPHV</sequence>
<protein>
    <submittedName>
        <fullName evidence="1">Uncharacterized protein</fullName>
    </submittedName>
</protein>
<evidence type="ECO:0000313" key="2">
    <source>
        <dbReference type="Proteomes" id="UP000308600"/>
    </source>
</evidence>
<gene>
    <name evidence="1" type="ORF">BDN72DRAFT_905337</name>
</gene>
<name>A0ACD3A2X5_9AGAR</name>
<organism evidence="1 2">
    <name type="scientific">Pluteus cervinus</name>
    <dbReference type="NCBI Taxonomy" id="181527"/>
    <lineage>
        <taxon>Eukaryota</taxon>
        <taxon>Fungi</taxon>
        <taxon>Dikarya</taxon>
        <taxon>Basidiomycota</taxon>
        <taxon>Agaricomycotina</taxon>
        <taxon>Agaricomycetes</taxon>
        <taxon>Agaricomycetidae</taxon>
        <taxon>Agaricales</taxon>
        <taxon>Pluteineae</taxon>
        <taxon>Pluteaceae</taxon>
        <taxon>Pluteus</taxon>
    </lineage>
</organism>
<reference evidence="1 2" key="1">
    <citation type="journal article" date="2019" name="Nat. Ecol. Evol.">
        <title>Megaphylogeny resolves global patterns of mushroom evolution.</title>
        <authorList>
            <person name="Varga T."/>
            <person name="Krizsan K."/>
            <person name="Foldi C."/>
            <person name="Dima B."/>
            <person name="Sanchez-Garcia M."/>
            <person name="Sanchez-Ramirez S."/>
            <person name="Szollosi G.J."/>
            <person name="Szarkandi J.G."/>
            <person name="Papp V."/>
            <person name="Albert L."/>
            <person name="Andreopoulos W."/>
            <person name="Angelini C."/>
            <person name="Antonin V."/>
            <person name="Barry K.W."/>
            <person name="Bougher N.L."/>
            <person name="Buchanan P."/>
            <person name="Buyck B."/>
            <person name="Bense V."/>
            <person name="Catcheside P."/>
            <person name="Chovatia M."/>
            <person name="Cooper J."/>
            <person name="Damon W."/>
            <person name="Desjardin D."/>
            <person name="Finy P."/>
            <person name="Geml J."/>
            <person name="Haridas S."/>
            <person name="Hughes K."/>
            <person name="Justo A."/>
            <person name="Karasinski D."/>
            <person name="Kautmanova I."/>
            <person name="Kiss B."/>
            <person name="Kocsube S."/>
            <person name="Kotiranta H."/>
            <person name="LaButti K.M."/>
            <person name="Lechner B.E."/>
            <person name="Liimatainen K."/>
            <person name="Lipzen A."/>
            <person name="Lukacs Z."/>
            <person name="Mihaltcheva S."/>
            <person name="Morgado L.N."/>
            <person name="Niskanen T."/>
            <person name="Noordeloos M.E."/>
            <person name="Ohm R.A."/>
            <person name="Ortiz-Santana B."/>
            <person name="Ovrebo C."/>
            <person name="Racz N."/>
            <person name="Riley R."/>
            <person name="Savchenko A."/>
            <person name="Shiryaev A."/>
            <person name="Soop K."/>
            <person name="Spirin V."/>
            <person name="Szebenyi C."/>
            <person name="Tomsovsky M."/>
            <person name="Tulloss R.E."/>
            <person name="Uehling J."/>
            <person name="Grigoriev I.V."/>
            <person name="Vagvolgyi C."/>
            <person name="Papp T."/>
            <person name="Martin F.M."/>
            <person name="Miettinen O."/>
            <person name="Hibbett D.S."/>
            <person name="Nagy L.G."/>
        </authorList>
    </citation>
    <scope>NUCLEOTIDE SEQUENCE [LARGE SCALE GENOMIC DNA]</scope>
    <source>
        <strain evidence="1 2">NL-1719</strain>
    </source>
</reference>